<dbReference type="PANTHER" id="PTHR44942">
    <property type="entry name" value="METHYLTRANSF_11 DOMAIN-CONTAINING PROTEIN"/>
    <property type="match status" value="1"/>
</dbReference>
<keyword evidence="1 4" id="KW-0489">Methyltransferase</keyword>
<dbReference type="InterPro" id="IPR029063">
    <property type="entry name" value="SAM-dependent_MTases_sf"/>
</dbReference>
<feature type="domain" description="Methyltransferase" evidence="3">
    <location>
        <begin position="47"/>
        <end position="137"/>
    </location>
</feature>
<dbReference type="GO" id="GO:0008168">
    <property type="term" value="F:methyltransferase activity"/>
    <property type="evidence" value="ECO:0007669"/>
    <property type="project" value="UniProtKB-KW"/>
</dbReference>
<gene>
    <name evidence="4" type="ORF">I0C86_27465</name>
</gene>
<evidence type="ECO:0000313" key="4">
    <source>
        <dbReference type="EMBL" id="MBF9132665.1"/>
    </source>
</evidence>
<comment type="caution">
    <text evidence="4">The sequence shown here is derived from an EMBL/GenBank/DDBJ whole genome shotgun (WGS) entry which is preliminary data.</text>
</comment>
<reference evidence="4 5" key="1">
    <citation type="submission" date="2020-11" db="EMBL/GenBank/DDBJ databases">
        <title>A novel isolate from a Black sea contaminated sediment with potential to produce alkanes: Plantactinospora alkalitolerans sp. nov.</title>
        <authorList>
            <person name="Carro L."/>
            <person name="Veyisoglu A."/>
            <person name="Guven K."/>
            <person name="Schumann P."/>
            <person name="Klenk H.-P."/>
            <person name="Sahin N."/>
        </authorList>
    </citation>
    <scope>NUCLEOTIDE SEQUENCE [LARGE SCALE GENOMIC DNA]</scope>
    <source>
        <strain evidence="4 5">S1510</strain>
    </source>
</reference>
<accession>A0ABS0H2G9</accession>
<dbReference type="Proteomes" id="UP000638560">
    <property type="component" value="Unassembled WGS sequence"/>
</dbReference>
<dbReference type="RefSeq" id="WP_196204191.1">
    <property type="nucleotide sequence ID" value="NZ_JADPUN010000245.1"/>
</dbReference>
<evidence type="ECO:0000256" key="1">
    <source>
        <dbReference type="ARBA" id="ARBA00022603"/>
    </source>
</evidence>
<evidence type="ECO:0000259" key="3">
    <source>
        <dbReference type="Pfam" id="PF13649"/>
    </source>
</evidence>
<dbReference type="SUPFAM" id="SSF53335">
    <property type="entry name" value="S-adenosyl-L-methionine-dependent methyltransferases"/>
    <property type="match status" value="1"/>
</dbReference>
<name>A0ABS0H2G9_9ACTN</name>
<dbReference type="InterPro" id="IPR051052">
    <property type="entry name" value="Diverse_substrate_MTase"/>
</dbReference>
<dbReference type="Gene3D" id="3.40.50.150">
    <property type="entry name" value="Vaccinia Virus protein VP39"/>
    <property type="match status" value="1"/>
</dbReference>
<keyword evidence="5" id="KW-1185">Reference proteome</keyword>
<dbReference type="CDD" id="cd02440">
    <property type="entry name" value="AdoMet_MTases"/>
    <property type="match status" value="1"/>
</dbReference>
<dbReference type="PANTHER" id="PTHR44942:SF4">
    <property type="entry name" value="METHYLTRANSFERASE TYPE 11 DOMAIN-CONTAINING PROTEIN"/>
    <property type="match status" value="1"/>
</dbReference>
<dbReference type="InterPro" id="IPR041698">
    <property type="entry name" value="Methyltransf_25"/>
</dbReference>
<dbReference type="EMBL" id="JADPUN010000245">
    <property type="protein sequence ID" value="MBF9132665.1"/>
    <property type="molecule type" value="Genomic_DNA"/>
</dbReference>
<evidence type="ECO:0000256" key="2">
    <source>
        <dbReference type="ARBA" id="ARBA00022679"/>
    </source>
</evidence>
<dbReference type="GO" id="GO:0032259">
    <property type="term" value="P:methylation"/>
    <property type="evidence" value="ECO:0007669"/>
    <property type="project" value="UniProtKB-KW"/>
</dbReference>
<keyword evidence="2" id="KW-0808">Transferase</keyword>
<organism evidence="4 5">
    <name type="scientific">Plantactinospora alkalitolerans</name>
    <dbReference type="NCBI Taxonomy" id="2789879"/>
    <lineage>
        <taxon>Bacteria</taxon>
        <taxon>Bacillati</taxon>
        <taxon>Actinomycetota</taxon>
        <taxon>Actinomycetes</taxon>
        <taxon>Micromonosporales</taxon>
        <taxon>Micromonosporaceae</taxon>
        <taxon>Plantactinospora</taxon>
    </lineage>
</organism>
<protein>
    <submittedName>
        <fullName evidence="4">Methyltransferase domain-containing protein</fullName>
    </submittedName>
</protein>
<evidence type="ECO:0000313" key="5">
    <source>
        <dbReference type="Proteomes" id="UP000638560"/>
    </source>
</evidence>
<sequence>MTDTDRELLRATFGQDAELYDQARPGYPNQLFADLAQLAGLTPQSRVLEIGCGTGQATRPLAQLGCTIVAVELSPDMATVARHNLRDFPNVTIEVSPFEDWTPPALPFDLVVSATAFHWIDPDIRFQKAADILRPGGTLAVIYSDHVAGGTERFFIDVQDCYERFDPKTPPGLRLTPAADLTDDSSEFDRSQRFGPAQFRRYEWEQAYTTRSYLDVLMTYSPTRSLPEANRKALLSCIGGLIDRDHNGQVSKRYLTQLTLAHKTT</sequence>
<proteinExistence type="predicted"/>
<dbReference type="Pfam" id="PF13649">
    <property type="entry name" value="Methyltransf_25"/>
    <property type="match status" value="1"/>
</dbReference>